<dbReference type="AlphaFoldDB" id="A0AAN9VK20"/>
<evidence type="ECO:0000256" key="1">
    <source>
        <dbReference type="SAM" id="MobiDB-lite"/>
    </source>
</evidence>
<sequence length="104" mass="11098">MEDINILAESAIKIEEEDLKPPIAVLVEPTEKNEKLCFGEDKDPLEPCCDNAASIKQEEGLFTEVSGAASSAGTSNEAAAGCVSDEEIRKESSNGTPVRVLSRM</sequence>
<evidence type="ECO:0000313" key="2">
    <source>
        <dbReference type="EMBL" id="KAK7864636.1"/>
    </source>
</evidence>
<name>A0AAN9VK20_9ORTH</name>
<proteinExistence type="predicted"/>
<accession>A0AAN9VK20</accession>
<evidence type="ECO:0000313" key="3">
    <source>
        <dbReference type="Proteomes" id="UP001378592"/>
    </source>
</evidence>
<feature type="region of interest" description="Disordered" evidence="1">
    <location>
        <begin position="67"/>
        <end position="104"/>
    </location>
</feature>
<gene>
    <name evidence="2" type="ORF">R5R35_012411</name>
</gene>
<dbReference type="EMBL" id="JAZDUA010000198">
    <property type="protein sequence ID" value="KAK7864636.1"/>
    <property type="molecule type" value="Genomic_DNA"/>
</dbReference>
<feature type="compositionally biased region" description="Polar residues" evidence="1">
    <location>
        <begin position="68"/>
        <end position="77"/>
    </location>
</feature>
<organism evidence="2 3">
    <name type="scientific">Gryllus longicercus</name>
    <dbReference type="NCBI Taxonomy" id="2509291"/>
    <lineage>
        <taxon>Eukaryota</taxon>
        <taxon>Metazoa</taxon>
        <taxon>Ecdysozoa</taxon>
        <taxon>Arthropoda</taxon>
        <taxon>Hexapoda</taxon>
        <taxon>Insecta</taxon>
        <taxon>Pterygota</taxon>
        <taxon>Neoptera</taxon>
        <taxon>Polyneoptera</taxon>
        <taxon>Orthoptera</taxon>
        <taxon>Ensifera</taxon>
        <taxon>Gryllidea</taxon>
        <taxon>Grylloidea</taxon>
        <taxon>Gryllidae</taxon>
        <taxon>Gryllinae</taxon>
        <taxon>Gryllus</taxon>
    </lineage>
</organism>
<protein>
    <submittedName>
        <fullName evidence="2">Uncharacterized protein</fullName>
    </submittedName>
</protein>
<reference evidence="2 3" key="1">
    <citation type="submission" date="2024-03" db="EMBL/GenBank/DDBJ databases">
        <title>The genome assembly and annotation of the cricket Gryllus longicercus Weissman &amp; Gray.</title>
        <authorList>
            <person name="Szrajer S."/>
            <person name="Gray D."/>
            <person name="Ylla G."/>
        </authorList>
    </citation>
    <scope>NUCLEOTIDE SEQUENCE [LARGE SCALE GENOMIC DNA]</scope>
    <source>
        <strain evidence="2">DAG 2021-001</strain>
        <tissue evidence="2">Whole body minus gut</tissue>
    </source>
</reference>
<comment type="caution">
    <text evidence="2">The sequence shown here is derived from an EMBL/GenBank/DDBJ whole genome shotgun (WGS) entry which is preliminary data.</text>
</comment>
<dbReference type="Proteomes" id="UP001378592">
    <property type="component" value="Unassembled WGS sequence"/>
</dbReference>
<keyword evidence="3" id="KW-1185">Reference proteome</keyword>